<dbReference type="EMBL" id="KI964703">
    <property type="protein sequence ID" value="EUC30374.1"/>
    <property type="molecule type" value="Genomic_DNA"/>
</dbReference>
<reference evidence="2 3" key="1">
    <citation type="journal article" date="2013" name="PLoS Genet.">
        <title>Comparative genome structure, secondary metabolite, and effector coding capacity across Cochliobolus pathogens.</title>
        <authorList>
            <person name="Condon B.J."/>
            <person name="Leng Y."/>
            <person name="Wu D."/>
            <person name="Bushley K.E."/>
            <person name="Ohm R.A."/>
            <person name="Otillar R."/>
            <person name="Martin J."/>
            <person name="Schackwitz W."/>
            <person name="Grimwood J."/>
            <person name="MohdZainudin N."/>
            <person name="Xue C."/>
            <person name="Wang R."/>
            <person name="Manning V.A."/>
            <person name="Dhillon B."/>
            <person name="Tu Z.J."/>
            <person name="Steffenson B.J."/>
            <person name="Salamov A."/>
            <person name="Sun H."/>
            <person name="Lowry S."/>
            <person name="LaButti K."/>
            <person name="Han J."/>
            <person name="Copeland A."/>
            <person name="Lindquist E."/>
            <person name="Barry K."/>
            <person name="Schmutz J."/>
            <person name="Baker S.E."/>
            <person name="Ciuffetti L.M."/>
            <person name="Grigoriev I.V."/>
            <person name="Zhong S."/>
            <person name="Turgeon B.G."/>
        </authorList>
    </citation>
    <scope>NUCLEOTIDE SEQUENCE [LARGE SCALE GENOMIC DNA]</scope>
    <source>
        <strain evidence="2 3">26-R-13</strain>
    </source>
</reference>
<organism evidence="2 3">
    <name type="scientific">Cochliobolus carbonum (strain 26-R-13)</name>
    <name type="common">Maize leaf spot fungus</name>
    <name type="synonym">Bipolaris zeicola</name>
    <dbReference type="NCBI Taxonomy" id="930089"/>
    <lineage>
        <taxon>Eukaryota</taxon>
        <taxon>Fungi</taxon>
        <taxon>Dikarya</taxon>
        <taxon>Ascomycota</taxon>
        <taxon>Pezizomycotina</taxon>
        <taxon>Dothideomycetes</taxon>
        <taxon>Pleosporomycetidae</taxon>
        <taxon>Pleosporales</taxon>
        <taxon>Pleosporineae</taxon>
        <taxon>Pleosporaceae</taxon>
        <taxon>Bipolaris</taxon>
    </lineage>
</organism>
<dbReference type="HOGENOM" id="CLU_1045817_0_0_1"/>
<evidence type="ECO:0000256" key="1">
    <source>
        <dbReference type="SAM" id="MobiDB-lite"/>
    </source>
</evidence>
<name>W6Y5F7_COCC2</name>
<dbReference type="AlphaFoldDB" id="W6Y5F7"/>
<dbReference type="Proteomes" id="UP000053841">
    <property type="component" value="Unassembled WGS sequence"/>
</dbReference>
<dbReference type="KEGG" id="bze:COCCADRAFT_28721"/>
<accession>W6Y5F7</accession>
<protein>
    <submittedName>
        <fullName evidence="2">Uncharacterized protein</fullName>
    </submittedName>
</protein>
<sequence length="266" mass="29289">MYPEIHTCTSSILESTQQPPTYAQQPLSPSLDTSSIFPQSHTLLHLDSLPRRSARHRACATATATRHGGTAPPPLYLEDVNHACGANARQNMWERYEASGWQKTPNTISLSRKKASYAGSGSKTLQLLCIVIKCLFGNFQGCIGVNDRVWGHVAWTRHRNFCASSWGQLGTTNIDDDTNNNATTIRLGYRGLARLVPNVSQQAVHVPRKSGEAENQDNAEQEPNNNAFANFHHSLDYYTGRVLGCLSVNSGKRITKTERASPSLPT</sequence>
<dbReference type="GeneID" id="19146455"/>
<proteinExistence type="predicted"/>
<evidence type="ECO:0000313" key="3">
    <source>
        <dbReference type="Proteomes" id="UP000053841"/>
    </source>
</evidence>
<gene>
    <name evidence="2" type="ORF">COCCADRAFT_28721</name>
</gene>
<feature type="region of interest" description="Disordered" evidence="1">
    <location>
        <begin position="206"/>
        <end position="226"/>
    </location>
</feature>
<evidence type="ECO:0000313" key="2">
    <source>
        <dbReference type="EMBL" id="EUC30374.1"/>
    </source>
</evidence>
<keyword evidence="3" id="KW-1185">Reference proteome</keyword>
<dbReference type="RefSeq" id="XP_007715314.1">
    <property type="nucleotide sequence ID" value="XM_007717124.1"/>
</dbReference>